<evidence type="ECO:0000256" key="1">
    <source>
        <dbReference type="ARBA" id="ARBA00010154"/>
    </source>
</evidence>
<dbReference type="EMBL" id="CP009248">
    <property type="protein sequence ID" value="APT89935.1"/>
    <property type="molecule type" value="Genomic_DNA"/>
</dbReference>
<dbReference type="InterPro" id="IPR011051">
    <property type="entry name" value="RmlC_Cupin_sf"/>
</dbReference>
<organism evidence="4 5">
    <name type="scientific">Corynebacterium sphenisci DSM 44792</name>
    <dbReference type="NCBI Taxonomy" id="1437874"/>
    <lineage>
        <taxon>Bacteria</taxon>
        <taxon>Bacillati</taxon>
        <taxon>Actinomycetota</taxon>
        <taxon>Actinomycetes</taxon>
        <taxon>Mycobacteriales</taxon>
        <taxon>Corynebacteriaceae</taxon>
        <taxon>Corynebacterium</taxon>
    </lineage>
</organism>
<feature type="active site" description="Proton donor" evidence="2">
    <location>
        <position position="136"/>
    </location>
</feature>
<sequence length="215" mass="22939">MSTRGSYRPLDIDGVHLFEPVIHGDARGSFHEWFKADAFAEALGHPLIPEQANMSVSAAGVLRGLHYADVPPGQAKLVCCPAGRVADVVVDLRRGSPTFLEHLVVELDDVDRRVLYLPVGVGHGFAARAEGSVVCYLTSAAWDPAAEHAVSMADPALGLDLPALLEGREPILSDKDRAAPALAEVRESLPDYADCRAAEAELRDLWAAANGEAGR</sequence>
<dbReference type="OrthoDB" id="9800680at2"/>
<dbReference type="CDD" id="cd00438">
    <property type="entry name" value="cupin_RmlC"/>
    <property type="match status" value="1"/>
</dbReference>
<evidence type="ECO:0000313" key="5">
    <source>
        <dbReference type="Proteomes" id="UP000185469"/>
    </source>
</evidence>
<dbReference type="GO" id="GO:0000271">
    <property type="term" value="P:polysaccharide biosynthetic process"/>
    <property type="evidence" value="ECO:0007669"/>
    <property type="project" value="TreeGrafter"/>
</dbReference>
<dbReference type="Pfam" id="PF00908">
    <property type="entry name" value="dTDP_sugar_isom"/>
    <property type="match status" value="1"/>
</dbReference>
<keyword evidence="5" id="KW-1185">Reference proteome</keyword>
<feature type="site" description="Participates in a stacking interaction with the thymidine ring of dTDP-4-oxo-6-deoxyglucose" evidence="3">
    <location>
        <position position="142"/>
    </location>
</feature>
<dbReference type="GO" id="GO:0019305">
    <property type="term" value="P:dTDP-rhamnose biosynthetic process"/>
    <property type="evidence" value="ECO:0007669"/>
    <property type="project" value="TreeGrafter"/>
</dbReference>
<dbReference type="AlphaFoldDB" id="A0A1L7CVM6"/>
<dbReference type="GO" id="GO:0008830">
    <property type="term" value="F:dTDP-4-dehydrorhamnose 3,5-epimerase activity"/>
    <property type="evidence" value="ECO:0007669"/>
    <property type="project" value="InterPro"/>
</dbReference>
<evidence type="ECO:0000313" key="4">
    <source>
        <dbReference type="EMBL" id="APT89935.1"/>
    </source>
</evidence>
<comment type="similarity">
    <text evidence="1">Belongs to the dTDP-4-dehydrorhamnose 3,5-epimerase family.</text>
</comment>
<dbReference type="InterPro" id="IPR014710">
    <property type="entry name" value="RmlC-like_jellyroll"/>
</dbReference>
<name>A0A1L7CVM6_9CORY</name>
<dbReference type="InterPro" id="IPR000888">
    <property type="entry name" value="RmlC-like"/>
</dbReference>
<dbReference type="Gene3D" id="2.60.120.10">
    <property type="entry name" value="Jelly Rolls"/>
    <property type="match status" value="1"/>
</dbReference>
<evidence type="ECO:0000256" key="3">
    <source>
        <dbReference type="PIRSR" id="PIRSR600888-3"/>
    </source>
</evidence>
<dbReference type="PANTHER" id="PTHR21047:SF2">
    <property type="entry name" value="THYMIDINE DIPHOSPHO-4-KETO-RHAMNOSE 3,5-EPIMERASE"/>
    <property type="match status" value="1"/>
</dbReference>
<dbReference type="STRING" id="1437874.CSPHI_01235"/>
<reference evidence="4 5" key="1">
    <citation type="submission" date="2014-08" db="EMBL/GenBank/DDBJ databases">
        <title>Complete genome sequence of Corynebacterium sphenisci CECT 5990(T) (=DSM 44792(T)), isolated from healthy wild penguins.</title>
        <authorList>
            <person name="Ruckert C."/>
            <person name="Albersmeier A."/>
            <person name="Winkler A."/>
            <person name="Kalinowski J."/>
        </authorList>
    </citation>
    <scope>NUCLEOTIDE SEQUENCE [LARGE SCALE GENOMIC DNA]</scope>
    <source>
        <strain evidence="4 5">DSM 44792</strain>
    </source>
</reference>
<accession>A0A1L7CVM6</accession>
<dbReference type="PANTHER" id="PTHR21047">
    <property type="entry name" value="DTDP-6-DEOXY-D-GLUCOSE-3,5 EPIMERASE"/>
    <property type="match status" value="1"/>
</dbReference>
<proteinExistence type="inferred from homology"/>
<evidence type="ECO:0000256" key="2">
    <source>
        <dbReference type="PIRSR" id="PIRSR600888-1"/>
    </source>
</evidence>
<dbReference type="RefSeq" id="WP_075691135.1">
    <property type="nucleotide sequence ID" value="NZ_CP009248.1"/>
</dbReference>
<feature type="active site" description="Proton acceptor" evidence="2">
    <location>
        <position position="66"/>
    </location>
</feature>
<dbReference type="SUPFAM" id="SSF51182">
    <property type="entry name" value="RmlC-like cupins"/>
    <property type="match status" value="1"/>
</dbReference>
<gene>
    <name evidence="4" type="ORF">CSPHI_01235</name>
</gene>
<dbReference type="GO" id="GO:0005829">
    <property type="term" value="C:cytosol"/>
    <property type="evidence" value="ECO:0007669"/>
    <property type="project" value="TreeGrafter"/>
</dbReference>
<protein>
    <submittedName>
        <fullName evidence="4">dTDP-4-dehydrorhamnose 3,5-epimerase</fullName>
    </submittedName>
</protein>
<dbReference type="KEGG" id="csph:CSPHI_01235"/>
<dbReference type="Proteomes" id="UP000185469">
    <property type="component" value="Chromosome"/>
</dbReference>